<sequence>MDVKGQHYQLIPFGAGRRACPAGTAFALQVMPLVMASLLHGFEVTTPMDMPVDMTETAGLTEKLNNSQFFVYRKGILHLCSLIL</sequence>
<evidence type="ECO:0000256" key="3">
    <source>
        <dbReference type="ARBA" id="ARBA00022617"/>
    </source>
</evidence>
<comment type="subcellular location">
    <subcellularLocation>
        <location evidence="2">Membrane</location>
    </subcellularLocation>
</comment>
<evidence type="ECO:0000256" key="2">
    <source>
        <dbReference type="ARBA" id="ARBA00004370"/>
    </source>
</evidence>
<keyword evidence="8 10" id="KW-0408">Iron</keyword>
<evidence type="ECO:0000256" key="5">
    <source>
        <dbReference type="ARBA" id="ARBA00022723"/>
    </source>
</evidence>
<keyword evidence="5 10" id="KW-0479">Metal-binding</keyword>
<evidence type="ECO:0000313" key="11">
    <source>
        <dbReference type="EMBL" id="KAF5187978.1"/>
    </source>
</evidence>
<keyword evidence="6" id="KW-1133">Transmembrane helix</keyword>
<keyword evidence="9" id="KW-0472">Membrane</keyword>
<dbReference type="InterPro" id="IPR017972">
    <property type="entry name" value="Cyt_P450_CS"/>
</dbReference>
<dbReference type="SUPFAM" id="SSF48264">
    <property type="entry name" value="Cytochrome P450"/>
    <property type="match status" value="1"/>
</dbReference>
<evidence type="ECO:0000256" key="1">
    <source>
        <dbReference type="ARBA" id="ARBA00001971"/>
    </source>
</evidence>
<dbReference type="Gene3D" id="1.10.630.10">
    <property type="entry name" value="Cytochrome P450"/>
    <property type="match status" value="1"/>
</dbReference>
<evidence type="ECO:0000256" key="4">
    <source>
        <dbReference type="ARBA" id="ARBA00022692"/>
    </source>
</evidence>
<evidence type="ECO:0000256" key="9">
    <source>
        <dbReference type="ARBA" id="ARBA00023136"/>
    </source>
</evidence>
<keyword evidence="10" id="KW-0503">Monooxygenase</keyword>
<proteinExistence type="inferred from homology"/>
<dbReference type="InterPro" id="IPR001128">
    <property type="entry name" value="Cyt_P450"/>
</dbReference>
<dbReference type="OrthoDB" id="2789670at2759"/>
<dbReference type="GO" id="GO:0004497">
    <property type="term" value="F:monooxygenase activity"/>
    <property type="evidence" value="ECO:0007669"/>
    <property type="project" value="UniProtKB-KW"/>
</dbReference>
<gene>
    <name evidence="11" type="ORF">FRX31_022423</name>
</gene>
<accession>A0A7J6VTR7</accession>
<evidence type="ECO:0000256" key="6">
    <source>
        <dbReference type="ARBA" id="ARBA00022989"/>
    </source>
</evidence>
<dbReference type="InterPro" id="IPR050651">
    <property type="entry name" value="Plant_Cytochrome_P450_Monoox"/>
</dbReference>
<dbReference type="EMBL" id="JABWDY010027311">
    <property type="protein sequence ID" value="KAF5187978.1"/>
    <property type="molecule type" value="Genomic_DNA"/>
</dbReference>
<dbReference type="GO" id="GO:0016705">
    <property type="term" value="F:oxidoreductase activity, acting on paired donors, with incorporation or reduction of molecular oxygen"/>
    <property type="evidence" value="ECO:0007669"/>
    <property type="project" value="InterPro"/>
</dbReference>
<name>A0A7J6VTR7_THATH</name>
<dbReference type="InterPro" id="IPR036396">
    <property type="entry name" value="Cyt_P450_sf"/>
</dbReference>
<keyword evidence="7 10" id="KW-0560">Oxidoreductase</keyword>
<evidence type="ECO:0000256" key="10">
    <source>
        <dbReference type="RuleBase" id="RU000461"/>
    </source>
</evidence>
<comment type="caution">
    <text evidence="11">The sequence shown here is derived from an EMBL/GenBank/DDBJ whole genome shotgun (WGS) entry which is preliminary data.</text>
</comment>
<evidence type="ECO:0000256" key="7">
    <source>
        <dbReference type="ARBA" id="ARBA00023002"/>
    </source>
</evidence>
<dbReference type="Proteomes" id="UP000554482">
    <property type="component" value="Unassembled WGS sequence"/>
</dbReference>
<comment type="cofactor">
    <cofactor evidence="1">
        <name>heme</name>
        <dbReference type="ChEBI" id="CHEBI:30413"/>
    </cofactor>
</comment>
<dbReference type="Pfam" id="PF00067">
    <property type="entry name" value="p450"/>
    <property type="match status" value="1"/>
</dbReference>
<dbReference type="GO" id="GO:0020037">
    <property type="term" value="F:heme binding"/>
    <property type="evidence" value="ECO:0007669"/>
    <property type="project" value="InterPro"/>
</dbReference>
<evidence type="ECO:0000256" key="8">
    <source>
        <dbReference type="ARBA" id="ARBA00023004"/>
    </source>
</evidence>
<dbReference type="GO" id="GO:0016020">
    <property type="term" value="C:membrane"/>
    <property type="evidence" value="ECO:0007669"/>
    <property type="project" value="UniProtKB-SubCell"/>
</dbReference>
<keyword evidence="3 10" id="KW-0349">Heme</keyword>
<evidence type="ECO:0000313" key="12">
    <source>
        <dbReference type="Proteomes" id="UP000554482"/>
    </source>
</evidence>
<protein>
    <submittedName>
        <fullName evidence="11">Cytochrome p450</fullName>
    </submittedName>
</protein>
<dbReference type="PANTHER" id="PTHR47947:SF26">
    <property type="entry name" value="CYTOCHROME P450"/>
    <property type="match status" value="1"/>
</dbReference>
<organism evidence="11 12">
    <name type="scientific">Thalictrum thalictroides</name>
    <name type="common">Rue-anemone</name>
    <name type="synonym">Anemone thalictroides</name>
    <dbReference type="NCBI Taxonomy" id="46969"/>
    <lineage>
        <taxon>Eukaryota</taxon>
        <taxon>Viridiplantae</taxon>
        <taxon>Streptophyta</taxon>
        <taxon>Embryophyta</taxon>
        <taxon>Tracheophyta</taxon>
        <taxon>Spermatophyta</taxon>
        <taxon>Magnoliopsida</taxon>
        <taxon>Ranunculales</taxon>
        <taxon>Ranunculaceae</taxon>
        <taxon>Thalictroideae</taxon>
        <taxon>Thalictrum</taxon>
    </lineage>
</organism>
<dbReference type="GO" id="GO:0005506">
    <property type="term" value="F:iron ion binding"/>
    <property type="evidence" value="ECO:0007669"/>
    <property type="project" value="InterPro"/>
</dbReference>
<keyword evidence="4" id="KW-0812">Transmembrane</keyword>
<dbReference type="PANTHER" id="PTHR47947">
    <property type="entry name" value="CYTOCHROME P450 82C3-RELATED"/>
    <property type="match status" value="1"/>
</dbReference>
<dbReference type="PROSITE" id="PS00086">
    <property type="entry name" value="CYTOCHROME_P450"/>
    <property type="match status" value="1"/>
</dbReference>
<keyword evidence="12" id="KW-1185">Reference proteome</keyword>
<dbReference type="AlphaFoldDB" id="A0A7J6VTR7"/>
<dbReference type="GO" id="GO:0044550">
    <property type="term" value="P:secondary metabolite biosynthetic process"/>
    <property type="evidence" value="ECO:0007669"/>
    <property type="project" value="UniProtKB-ARBA"/>
</dbReference>
<comment type="similarity">
    <text evidence="10">Belongs to the cytochrome P450 family.</text>
</comment>
<reference evidence="11 12" key="1">
    <citation type="submission" date="2020-06" db="EMBL/GenBank/DDBJ databases">
        <title>Transcriptomic and genomic resources for Thalictrum thalictroides and T. hernandezii: Facilitating candidate gene discovery in an emerging model plant lineage.</title>
        <authorList>
            <person name="Arias T."/>
            <person name="Riano-Pachon D.M."/>
            <person name="Di Stilio V.S."/>
        </authorList>
    </citation>
    <scope>NUCLEOTIDE SEQUENCE [LARGE SCALE GENOMIC DNA]</scope>
    <source>
        <strain evidence="12">cv. WT478/WT964</strain>
        <tissue evidence="11">Leaves</tissue>
    </source>
</reference>